<feature type="domain" description="NAD(P)-binding" evidence="1">
    <location>
        <begin position="14"/>
        <end position="201"/>
    </location>
</feature>
<dbReference type="InterPro" id="IPR016040">
    <property type="entry name" value="NAD(P)-bd_dom"/>
</dbReference>
<dbReference type="InterPro" id="IPR051606">
    <property type="entry name" value="Polyketide_Oxido-like"/>
</dbReference>
<dbReference type="PANTHER" id="PTHR43355:SF2">
    <property type="entry name" value="FLAVIN REDUCTASE (NADPH)"/>
    <property type="match status" value="1"/>
</dbReference>
<dbReference type="InterPro" id="IPR036291">
    <property type="entry name" value="NAD(P)-bd_dom_sf"/>
</dbReference>
<dbReference type="Pfam" id="PF13460">
    <property type="entry name" value="NAD_binding_10"/>
    <property type="match status" value="1"/>
</dbReference>
<proteinExistence type="predicted"/>
<keyword evidence="3" id="KW-1185">Reference proteome</keyword>
<gene>
    <name evidence="2" type="ORF">Prum_011610</name>
</gene>
<dbReference type="AlphaFoldDB" id="A0A6V8KYX8"/>
<dbReference type="GO" id="GO:0004074">
    <property type="term" value="F:biliverdin reductase [NAD(P)H] activity"/>
    <property type="evidence" value="ECO:0007669"/>
    <property type="project" value="TreeGrafter"/>
</dbReference>
<dbReference type="Proteomes" id="UP000482960">
    <property type="component" value="Unassembled WGS sequence"/>
</dbReference>
<protein>
    <submittedName>
        <fullName evidence="2">NADH-flavin reductase</fullName>
    </submittedName>
</protein>
<organism evidence="2 3">
    <name type="scientific">Phytohabitans rumicis</name>
    <dbReference type="NCBI Taxonomy" id="1076125"/>
    <lineage>
        <taxon>Bacteria</taxon>
        <taxon>Bacillati</taxon>
        <taxon>Actinomycetota</taxon>
        <taxon>Actinomycetes</taxon>
        <taxon>Micromonosporales</taxon>
        <taxon>Micromonosporaceae</taxon>
    </lineage>
</organism>
<sequence length="218" mass="22961">MRMETAAMKLLLLGATGATGRLFLERATAAGHDVTAYVRDPAKLPPRARLTTVGGDVRDADTLAEAMRGMDALVSTLGIGKAREPGNLIADSTRAIVHATERNSTKRLVIMSAFGVGASLAKANALMRFLYAGGKATFADKAVGEQILTGSGLDWTLAYPVLLTNKPASGRVRATDLADLDRLPGLPRISRADVAGFLLTAAVEGTWSRRTVVLTTGR</sequence>
<dbReference type="RefSeq" id="WP_173074499.1">
    <property type="nucleotide sequence ID" value="NZ_BAABJB010000039.1"/>
</dbReference>
<reference evidence="2 3" key="2">
    <citation type="submission" date="2020-03" db="EMBL/GenBank/DDBJ databases">
        <authorList>
            <person name="Ichikawa N."/>
            <person name="Kimura A."/>
            <person name="Kitahashi Y."/>
            <person name="Uohara A."/>
        </authorList>
    </citation>
    <scope>NUCLEOTIDE SEQUENCE [LARGE SCALE GENOMIC DNA]</scope>
    <source>
        <strain evidence="2 3">NBRC 108638</strain>
    </source>
</reference>
<evidence type="ECO:0000259" key="1">
    <source>
        <dbReference type="Pfam" id="PF13460"/>
    </source>
</evidence>
<comment type="caution">
    <text evidence="2">The sequence shown here is derived from an EMBL/GenBank/DDBJ whole genome shotgun (WGS) entry which is preliminary data.</text>
</comment>
<name>A0A6V8KYX8_9ACTN</name>
<evidence type="ECO:0000313" key="2">
    <source>
        <dbReference type="EMBL" id="GFJ87519.1"/>
    </source>
</evidence>
<dbReference type="PANTHER" id="PTHR43355">
    <property type="entry name" value="FLAVIN REDUCTASE (NADPH)"/>
    <property type="match status" value="1"/>
</dbReference>
<dbReference type="Gene3D" id="3.40.50.720">
    <property type="entry name" value="NAD(P)-binding Rossmann-like Domain"/>
    <property type="match status" value="1"/>
</dbReference>
<dbReference type="SUPFAM" id="SSF51735">
    <property type="entry name" value="NAD(P)-binding Rossmann-fold domains"/>
    <property type="match status" value="1"/>
</dbReference>
<dbReference type="EMBL" id="BLPG01000001">
    <property type="protein sequence ID" value="GFJ87519.1"/>
    <property type="molecule type" value="Genomic_DNA"/>
</dbReference>
<accession>A0A6V8KYX8</accession>
<dbReference type="GO" id="GO:0042602">
    <property type="term" value="F:riboflavin reductase (NADPH) activity"/>
    <property type="evidence" value="ECO:0007669"/>
    <property type="project" value="TreeGrafter"/>
</dbReference>
<evidence type="ECO:0000313" key="3">
    <source>
        <dbReference type="Proteomes" id="UP000482960"/>
    </source>
</evidence>
<reference evidence="2 3" key="1">
    <citation type="submission" date="2020-03" db="EMBL/GenBank/DDBJ databases">
        <title>Whole genome shotgun sequence of Phytohabitans rumicis NBRC 108638.</title>
        <authorList>
            <person name="Komaki H."/>
            <person name="Tamura T."/>
        </authorList>
    </citation>
    <scope>NUCLEOTIDE SEQUENCE [LARGE SCALE GENOMIC DNA]</scope>
    <source>
        <strain evidence="2 3">NBRC 108638</strain>
    </source>
</reference>